<reference evidence="1" key="1">
    <citation type="journal article" date="2021" name="Proc. Natl. Acad. Sci. U.S.A.">
        <title>A Catalog of Tens of Thousands of Viruses from Human Metagenomes Reveals Hidden Associations with Chronic Diseases.</title>
        <authorList>
            <person name="Tisza M.J."/>
            <person name="Buck C.B."/>
        </authorList>
    </citation>
    <scope>NUCLEOTIDE SEQUENCE</scope>
    <source>
        <strain evidence="1">Ct4T77</strain>
    </source>
</reference>
<sequence length="107" mass="12435">MSTERKSQLSRVFSLAWQFVKRNGFSLSEALKTAWANIKLHAKMQNGIVKFYYQKVDGSIREAYGTLKSELVPDTKDSGRKANPTLQTYFDTERQEWRCFKVANLIH</sequence>
<accession>A0A8S5L8S5</accession>
<name>A0A8S5L8S5_9CAUD</name>
<organism evidence="1">
    <name type="scientific">Siphoviridae sp. ct4T77</name>
    <dbReference type="NCBI Taxonomy" id="2823563"/>
    <lineage>
        <taxon>Viruses</taxon>
        <taxon>Duplodnaviria</taxon>
        <taxon>Heunggongvirae</taxon>
        <taxon>Uroviricota</taxon>
        <taxon>Caudoviricetes</taxon>
    </lineage>
</organism>
<dbReference type="Pfam" id="PF10902">
    <property type="entry name" value="WYL_2"/>
    <property type="match status" value="1"/>
</dbReference>
<evidence type="ECO:0000313" key="1">
    <source>
        <dbReference type="EMBL" id="DAD66347.1"/>
    </source>
</evidence>
<dbReference type="InterPro" id="IPR024401">
    <property type="entry name" value="WYL_prot"/>
</dbReference>
<protein>
    <submittedName>
        <fullName evidence="1">Sm-like SH3 beta-barrel fold protein</fullName>
    </submittedName>
</protein>
<proteinExistence type="predicted"/>
<dbReference type="EMBL" id="BK014659">
    <property type="protein sequence ID" value="DAD66347.1"/>
    <property type="molecule type" value="Genomic_DNA"/>
</dbReference>